<gene>
    <name evidence="4" type="ORF">FD35_GL000396</name>
</gene>
<evidence type="ECO:0000256" key="1">
    <source>
        <dbReference type="ARBA" id="ARBA00022884"/>
    </source>
</evidence>
<protein>
    <recommendedName>
        <fullName evidence="3">CRM domain-containing protein</fullName>
    </recommendedName>
</protein>
<dbReference type="PANTHER" id="PTHR40065:SF3">
    <property type="entry name" value="RNA-BINDING PROTEIN YHBY"/>
    <property type="match status" value="1"/>
</dbReference>
<feature type="domain" description="CRM" evidence="3">
    <location>
        <begin position="1"/>
        <end position="97"/>
    </location>
</feature>
<name>A0A0R1RKS4_9LACO</name>
<dbReference type="SUPFAM" id="SSF75471">
    <property type="entry name" value="YhbY-like"/>
    <property type="match status" value="1"/>
</dbReference>
<dbReference type="NCBIfam" id="TIGR00253">
    <property type="entry name" value="RNA_bind_YhbY"/>
    <property type="match status" value="1"/>
</dbReference>
<dbReference type="InterPro" id="IPR051925">
    <property type="entry name" value="RNA-binding_domain"/>
</dbReference>
<evidence type="ECO:0000256" key="2">
    <source>
        <dbReference type="PROSITE-ProRule" id="PRU00626"/>
    </source>
</evidence>
<comment type="caution">
    <text evidence="4">The sequence shown here is derived from an EMBL/GenBank/DDBJ whole genome shotgun (WGS) entry which is preliminary data.</text>
</comment>
<proteinExistence type="predicted"/>
<dbReference type="PATRIC" id="fig|1114972.6.peg.397"/>
<dbReference type="InterPro" id="IPR001890">
    <property type="entry name" value="RNA-binding_CRM"/>
</dbReference>
<evidence type="ECO:0000313" key="4">
    <source>
        <dbReference type="EMBL" id="KRL57382.1"/>
    </source>
</evidence>
<dbReference type="STRING" id="1114972.FD35_GL000396"/>
<keyword evidence="5" id="KW-1185">Reference proteome</keyword>
<dbReference type="OrthoDB" id="9797519at2"/>
<dbReference type="Proteomes" id="UP000051999">
    <property type="component" value="Unassembled WGS sequence"/>
</dbReference>
<dbReference type="PANTHER" id="PTHR40065">
    <property type="entry name" value="RNA-BINDING PROTEIN YHBY"/>
    <property type="match status" value="1"/>
</dbReference>
<evidence type="ECO:0000259" key="3">
    <source>
        <dbReference type="PROSITE" id="PS51295"/>
    </source>
</evidence>
<dbReference type="InterPro" id="IPR035920">
    <property type="entry name" value="YhbY-like_sf"/>
</dbReference>
<dbReference type="InterPro" id="IPR017924">
    <property type="entry name" value="RNA-binding_YhbY"/>
</dbReference>
<evidence type="ECO:0000313" key="5">
    <source>
        <dbReference type="Proteomes" id="UP000051999"/>
    </source>
</evidence>
<sequence length="104" mass="11578">MDLKGKQKHFLRSEAHSLRPLFSVGKNGLTETWLDQLTGALEKRELIKVNLLQSADATVAEAKTFIEKNPRITVVQTIGHTLVLFMPATDPDNQRLSKKVAALV</sequence>
<dbReference type="Gene3D" id="3.30.110.60">
    <property type="entry name" value="YhbY-like"/>
    <property type="match status" value="1"/>
</dbReference>
<keyword evidence="1 2" id="KW-0694">RNA-binding</keyword>
<dbReference type="EMBL" id="AZFF01000001">
    <property type="protein sequence ID" value="KRL57382.1"/>
    <property type="molecule type" value="Genomic_DNA"/>
</dbReference>
<reference evidence="4 5" key="1">
    <citation type="journal article" date="2015" name="Genome Announc.">
        <title>Expanding the biotechnology potential of lactobacilli through comparative genomics of 213 strains and associated genera.</title>
        <authorList>
            <person name="Sun Z."/>
            <person name="Harris H.M."/>
            <person name="McCann A."/>
            <person name="Guo C."/>
            <person name="Argimon S."/>
            <person name="Zhang W."/>
            <person name="Yang X."/>
            <person name="Jeffery I.B."/>
            <person name="Cooney J.C."/>
            <person name="Kagawa T.F."/>
            <person name="Liu W."/>
            <person name="Song Y."/>
            <person name="Salvetti E."/>
            <person name="Wrobel A."/>
            <person name="Rasinkangas P."/>
            <person name="Parkhill J."/>
            <person name="Rea M.C."/>
            <person name="O'Sullivan O."/>
            <person name="Ritari J."/>
            <person name="Douillard F.P."/>
            <person name="Paul Ross R."/>
            <person name="Yang R."/>
            <person name="Briner A.E."/>
            <person name="Felis G.E."/>
            <person name="de Vos W.M."/>
            <person name="Barrangou R."/>
            <person name="Klaenhammer T.R."/>
            <person name="Caufield P.W."/>
            <person name="Cui Y."/>
            <person name="Zhang H."/>
            <person name="O'Toole P.W."/>
        </authorList>
    </citation>
    <scope>NUCLEOTIDE SEQUENCE [LARGE SCALE GENOMIC DNA]</scope>
    <source>
        <strain evidence="4 5">DSM 15814</strain>
    </source>
</reference>
<dbReference type="RefSeq" id="WP_017261716.1">
    <property type="nucleotide sequence ID" value="NZ_AUAW01000001.1"/>
</dbReference>
<dbReference type="PROSITE" id="PS51295">
    <property type="entry name" value="CRM"/>
    <property type="match status" value="1"/>
</dbReference>
<dbReference type="SMART" id="SM01103">
    <property type="entry name" value="CRS1_YhbY"/>
    <property type="match status" value="1"/>
</dbReference>
<dbReference type="GO" id="GO:0003723">
    <property type="term" value="F:RNA binding"/>
    <property type="evidence" value="ECO:0007669"/>
    <property type="project" value="UniProtKB-UniRule"/>
</dbReference>
<accession>A0A0R1RKS4</accession>
<dbReference type="eggNOG" id="COG1534">
    <property type="taxonomic scope" value="Bacteria"/>
</dbReference>
<organism evidence="4 5">
    <name type="scientific">Furfurilactobacillus rossiae DSM 15814</name>
    <dbReference type="NCBI Taxonomy" id="1114972"/>
    <lineage>
        <taxon>Bacteria</taxon>
        <taxon>Bacillati</taxon>
        <taxon>Bacillota</taxon>
        <taxon>Bacilli</taxon>
        <taxon>Lactobacillales</taxon>
        <taxon>Lactobacillaceae</taxon>
        <taxon>Furfurilactobacillus</taxon>
    </lineage>
</organism>
<dbReference type="AlphaFoldDB" id="A0A0R1RKS4"/>
<dbReference type="Pfam" id="PF01985">
    <property type="entry name" value="CRS1_YhbY"/>
    <property type="match status" value="1"/>
</dbReference>